<dbReference type="EC" id="2.7.11.1" evidence="2"/>
<dbReference type="SUPFAM" id="SSF56112">
    <property type="entry name" value="Protein kinase-like (PK-like)"/>
    <property type="match status" value="1"/>
</dbReference>
<evidence type="ECO:0000313" key="13">
    <source>
        <dbReference type="EMBL" id="GAQ81900.1"/>
    </source>
</evidence>
<dbReference type="EMBL" id="DF237043">
    <property type="protein sequence ID" value="GAQ81900.1"/>
    <property type="molecule type" value="Genomic_DNA"/>
</dbReference>
<proteinExistence type="inferred from homology"/>
<dbReference type="InterPro" id="IPR050236">
    <property type="entry name" value="Ser_Thr_kinase_AGC"/>
</dbReference>
<dbReference type="GO" id="GO:0005524">
    <property type="term" value="F:ATP binding"/>
    <property type="evidence" value="ECO:0007669"/>
    <property type="project" value="UniProtKB-UniRule"/>
</dbReference>
<dbReference type="OrthoDB" id="347657at2759"/>
<evidence type="ECO:0000256" key="4">
    <source>
        <dbReference type="ARBA" id="ARBA00022679"/>
    </source>
</evidence>
<evidence type="ECO:0000256" key="10">
    <source>
        <dbReference type="PROSITE-ProRule" id="PRU10141"/>
    </source>
</evidence>
<dbReference type="Pfam" id="PF00069">
    <property type="entry name" value="Pkinase"/>
    <property type="match status" value="1"/>
</dbReference>
<comment type="catalytic activity">
    <reaction evidence="9">
        <text>L-seryl-[protein] + ATP = O-phospho-L-seryl-[protein] + ADP + H(+)</text>
        <dbReference type="Rhea" id="RHEA:17989"/>
        <dbReference type="Rhea" id="RHEA-COMP:9863"/>
        <dbReference type="Rhea" id="RHEA-COMP:11604"/>
        <dbReference type="ChEBI" id="CHEBI:15378"/>
        <dbReference type="ChEBI" id="CHEBI:29999"/>
        <dbReference type="ChEBI" id="CHEBI:30616"/>
        <dbReference type="ChEBI" id="CHEBI:83421"/>
        <dbReference type="ChEBI" id="CHEBI:456216"/>
        <dbReference type="EC" id="2.7.11.1"/>
    </reaction>
</comment>
<dbReference type="InterPro" id="IPR017441">
    <property type="entry name" value="Protein_kinase_ATP_BS"/>
</dbReference>
<dbReference type="Gene3D" id="3.30.200.20">
    <property type="entry name" value="Phosphorylase Kinase, domain 1"/>
    <property type="match status" value="1"/>
</dbReference>
<dbReference type="Proteomes" id="UP000054558">
    <property type="component" value="Unassembled WGS sequence"/>
</dbReference>
<dbReference type="InterPro" id="IPR008271">
    <property type="entry name" value="Ser/Thr_kinase_AS"/>
</dbReference>
<evidence type="ECO:0000256" key="11">
    <source>
        <dbReference type="SAM" id="MobiDB-lite"/>
    </source>
</evidence>
<evidence type="ECO:0000256" key="1">
    <source>
        <dbReference type="ARBA" id="ARBA00010006"/>
    </source>
</evidence>
<gene>
    <name evidence="13" type="ORF">KFL_000940100</name>
</gene>
<keyword evidence="5 10" id="KW-0547">Nucleotide-binding</keyword>
<dbReference type="PROSITE" id="PS00107">
    <property type="entry name" value="PROTEIN_KINASE_ATP"/>
    <property type="match status" value="1"/>
</dbReference>
<sequence length="554" mass="61958">MDERRFSVDRMAEKKKDVLADSAQLPMESLNLQTTRQEPSAPIGSPPSWQSDKEPRAPRAAFKPQDFKIGKLLGLGSYSKVAQATLIATGQEYALKVMDKGHIIRERKILQTKRERNILDRLGHPGVVRLCFTFQDQQSLYMGLELCPGGELFDQIKRRGKLPLESARFYAAEVVDCLEHIHSEGVIHRDLKPENLLFTADGHLKLGDFGSAIFVDEGAYITAPGDERKGSFVGTAEYVSPEMLNSKHVAASTDYWALGCLIFQMLTGVSTFKAASEYLCFQRILQRDIVWPPDMPNAAMDLIDGLLDMNPKTRLGSDPARLAALKAHPFFAGVDWSNVRGHRAPPLLPAPALEEEDDDGEKAFKSATGRGWQRTTGGTISTERPVPVLSAPAGAFRRLVLLDPHPHRNFQIRNAIADDGDWDCAHMGGTLESFKLPTAQSMLPPETSESSRDDLEIWERFLLPGERIAFTTLVKKHKGFSSKKRQLLLTNTPRLLYMDPVKMVLMGTIPWTSELSVRVESPCNFNIWTPGRTYVLQDLHGLAWQWKAEIEALQ</sequence>
<dbReference type="FunFam" id="1.10.510.10:FF:000833">
    <property type="entry name" value="AGC family protein kinase"/>
    <property type="match status" value="1"/>
</dbReference>
<accession>A0A1Y1HTF3</accession>
<feature type="compositionally biased region" description="Low complexity" evidence="11">
    <location>
        <begin position="368"/>
        <end position="379"/>
    </location>
</feature>
<dbReference type="PANTHER" id="PTHR24356:SF163">
    <property type="entry name" value="3-PHOSPHOINOSITIDE-DEPENDENT PROTEIN KINASE 1-RELATED"/>
    <property type="match status" value="1"/>
</dbReference>
<comment type="catalytic activity">
    <reaction evidence="8">
        <text>L-threonyl-[protein] + ATP = O-phospho-L-threonyl-[protein] + ADP + H(+)</text>
        <dbReference type="Rhea" id="RHEA:46608"/>
        <dbReference type="Rhea" id="RHEA-COMP:11060"/>
        <dbReference type="Rhea" id="RHEA-COMP:11605"/>
        <dbReference type="ChEBI" id="CHEBI:15378"/>
        <dbReference type="ChEBI" id="CHEBI:30013"/>
        <dbReference type="ChEBI" id="CHEBI:30616"/>
        <dbReference type="ChEBI" id="CHEBI:61977"/>
        <dbReference type="ChEBI" id="CHEBI:456216"/>
        <dbReference type="EC" id="2.7.11.1"/>
    </reaction>
</comment>
<dbReference type="InterPro" id="IPR011993">
    <property type="entry name" value="PH-like_dom_sf"/>
</dbReference>
<dbReference type="CDD" id="cd05581">
    <property type="entry name" value="STKc_PDK1"/>
    <property type="match status" value="1"/>
</dbReference>
<dbReference type="STRING" id="105231.A0A1Y1HTF3"/>
<evidence type="ECO:0000256" key="9">
    <source>
        <dbReference type="ARBA" id="ARBA00048679"/>
    </source>
</evidence>
<dbReference type="SUPFAM" id="SSF50729">
    <property type="entry name" value="PH domain-like"/>
    <property type="match status" value="1"/>
</dbReference>
<feature type="domain" description="Protein kinase" evidence="12">
    <location>
        <begin position="67"/>
        <end position="331"/>
    </location>
</feature>
<feature type="region of interest" description="Disordered" evidence="11">
    <location>
        <begin position="17"/>
        <end position="58"/>
    </location>
</feature>
<dbReference type="SMART" id="SM00220">
    <property type="entry name" value="S_TKc"/>
    <property type="match status" value="1"/>
</dbReference>
<keyword evidence="6 13" id="KW-0418">Kinase</keyword>
<dbReference type="GO" id="GO:0004674">
    <property type="term" value="F:protein serine/threonine kinase activity"/>
    <property type="evidence" value="ECO:0000318"/>
    <property type="project" value="GO_Central"/>
</dbReference>
<dbReference type="AlphaFoldDB" id="A0A1Y1HTF3"/>
<dbReference type="InterPro" id="IPR033931">
    <property type="entry name" value="PDK1-typ_PH"/>
</dbReference>
<dbReference type="PROSITE" id="PS00108">
    <property type="entry name" value="PROTEIN_KINASE_ST"/>
    <property type="match status" value="1"/>
</dbReference>
<keyword evidence="14" id="KW-1185">Reference proteome</keyword>
<dbReference type="FunFam" id="3.30.200.20:FF:000191">
    <property type="entry name" value="3-phosphoinositide-dependent protein kinase 2-like"/>
    <property type="match status" value="1"/>
</dbReference>
<dbReference type="PROSITE" id="PS50011">
    <property type="entry name" value="PROTEIN_KINASE_DOM"/>
    <property type="match status" value="1"/>
</dbReference>
<evidence type="ECO:0000256" key="3">
    <source>
        <dbReference type="ARBA" id="ARBA00022527"/>
    </source>
</evidence>
<keyword evidence="3" id="KW-0723">Serine/threonine-protein kinase</keyword>
<dbReference type="OMA" id="QYRVPDN"/>
<dbReference type="Pfam" id="PF14593">
    <property type="entry name" value="PH_3"/>
    <property type="match status" value="1"/>
</dbReference>
<evidence type="ECO:0000259" key="12">
    <source>
        <dbReference type="PROSITE" id="PS50011"/>
    </source>
</evidence>
<evidence type="ECO:0000256" key="2">
    <source>
        <dbReference type="ARBA" id="ARBA00012513"/>
    </source>
</evidence>
<evidence type="ECO:0000256" key="6">
    <source>
        <dbReference type="ARBA" id="ARBA00022777"/>
    </source>
</evidence>
<dbReference type="Gene3D" id="1.10.510.10">
    <property type="entry name" value="Transferase(Phosphotransferase) domain 1"/>
    <property type="match status" value="1"/>
</dbReference>
<dbReference type="InterPro" id="IPR039046">
    <property type="entry name" value="PDPK1"/>
</dbReference>
<comment type="similarity">
    <text evidence="1">Belongs to the protein kinase superfamily. AGC Ser/Thr protein kinase family. PDPK1 subfamily.</text>
</comment>
<name>A0A1Y1HTF3_KLENI</name>
<feature type="binding site" evidence="10">
    <location>
        <position position="96"/>
    </location>
    <ligand>
        <name>ATP</name>
        <dbReference type="ChEBI" id="CHEBI:30616"/>
    </ligand>
</feature>
<dbReference type="Gene3D" id="2.30.29.30">
    <property type="entry name" value="Pleckstrin-homology domain (PH domain)/Phosphotyrosine-binding domain (PTB)"/>
    <property type="match status" value="1"/>
</dbReference>
<evidence type="ECO:0000313" key="14">
    <source>
        <dbReference type="Proteomes" id="UP000054558"/>
    </source>
</evidence>
<dbReference type="GO" id="GO:0035556">
    <property type="term" value="P:intracellular signal transduction"/>
    <property type="evidence" value="ECO:0000318"/>
    <property type="project" value="GO_Central"/>
</dbReference>
<organism evidence="13 14">
    <name type="scientific">Klebsormidium nitens</name>
    <name type="common">Green alga</name>
    <name type="synonym">Ulothrix nitens</name>
    <dbReference type="NCBI Taxonomy" id="105231"/>
    <lineage>
        <taxon>Eukaryota</taxon>
        <taxon>Viridiplantae</taxon>
        <taxon>Streptophyta</taxon>
        <taxon>Klebsormidiophyceae</taxon>
        <taxon>Klebsormidiales</taxon>
        <taxon>Klebsormidiaceae</taxon>
        <taxon>Klebsormidium</taxon>
    </lineage>
</organism>
<keyword evidence="4" id="KW-0808">Transferase</keyword>
<feature type="region of interest" description="Disordered" evidence="11">
    <location>
        <begin position="363"/>
        <end position="385"/>
    </location>
</feature>
<evidence type="ECO:0000256" key="8">
    <source>
        <dbReference type="ARBA" id="ARBA00047899"/>
    </source>
</evidence>
<dbReference type="InterPro" id="IPR011009">
    <property type="entry name" value="Kinase-like_dom_sf"/>
</dbReference>
<evidence type="ECO:0000256" key="7">
    <source>
        <dbReference type="ARBA" id="ARBA00022840"/>
    </source>
</evidence>
<keyword evidence="7 10" id="KW-0067">ATP-binding</keyword>
<reference evidence="13 14" key="1">
    <citation type="journal article" date="2014" name="Nat. Commun.">
        <title>Klebsormidium flaccidum genome reveals primary factors for plant terrestrial adaptation.</title>
        <authorList>
            <person name="Hori K."/>
            <person name="Maruyama F."/>
            <person name="Fujisawa T."/>
            <person name="Togashi T."/>
            <person name="Yamamoto N."/>
            <person name="Seo M."/>
            <person name="Sato S."/>
            <person name="Yamada T."/>
            <person name="Mori H."/>
            <person name="Tajima N."/>
            <person name="Moriyama T."/>
            <person name="Ikeuchi M."/>
            <person name="Watanabe M."/>
            <person name="Wada H."/>
            <person name="Kobayashi K."/>
            <person name="Saito M."/>
            <person name="Masuda T."/>
            <person name="Sasaki-Sekimoto Y."/>
            <person name="Mashiguchi K."/>
            <person name="Awai K."/>
            <person name="Shimojima M."/>
            <person name="Masuda S."/>
            <person name="Iwai M."/>
            <person name="Nobusawa T."/>
            <person name="Narise T."/>
            <person name="Kondo S."/>
            <person name="Saito H."/>
            <person name="Sato R."/>
            <person name="Murakawa M."/>
            <person name="Ihara Y."/>
            <person name="Oshima-Yamada Y."/>
            <person name="Ohtaka K."/>
            <person name="Satoh M."/>
            <person name="Sonobe K."/>
            <person name="Ishii M."/>
            <person name="Ohtani R."/>
            <person name="Kanamori-Sato M."/>
            <person name="Honoki R."/>
            <person name="Miyazaki D."/>
            <person name="Mochizuki H."/>
            <person name="Umetsu J."/>
            <person name="Higashi K."/>
            <person name="Shibata D."/>
            <person name="Kamiya Y."/>
            <person name="Sato N."/>
            <person name="Nakamura Y."/>
            <person name="Tabata S."/>
            <person name="Ida S."/>
            <person name="Kurokawa K."/>
            <person name="Ohta H."/>
        </authorList>
    </citation>
    <scope>NUCLEOTIDE SEQUENCE [LARGE SCALE GENOMIC DNA]</scope>
    <source>
        <strain evidence="13 14">NIES-2285</strain>
    </source>
</reference>
<evidence type="ECO:0000256" key="5">
    <source>
        <dbReference type="ARBA" id="ARBA00022741"/>
    </source>
</evidence>
<dbReference type="InterPro" id="IPR000719">
    <property type="entry name" value="Prot_kinase_dom"/>
</dbReference>
<dbReference type="PANTHER" id="PTHR24356">
    <property type="entry name" value="SERINE/THREONINE-PROTEIN KINASE"/>
    <property type="match status" value="1"/>
</dbReference>
<protein>
    <recommendedName>
        <fullName evidence="2">non-specific serine/threonine protein kinase</fullName>
        <ecNumber evidence="2">2.7.11.1</ecNumber>
    </recommendedName>
</protein>